<gene>
    <name evidence="1" type="ORF">FLL46_17335</name>
</gene>
<accession>A0A545UB11</accession>
<reference evidence="1 2" key="1">
    <citation type="submission" date="2019-07" db="EMBL/GenBank/DDBJ databases">
        <title>Draft genome for Aliikangiella sp. M105.</title>
        <authorList>
            <person name="Wang G."/>
        </authorList>
    </citation>
    <scope>NUCLEOTIDE SEQUENCE [LARGE SCALE GENOMIC DNA]</scope>
    <source>
        <strain evidence="1 2">M105</strain>
    </source>
</reference>
<dbReference type="RefSeq" id="WP_142932581.1">
    <property type="nucleotide sequence ID" value="NZ_ML660166.1"/>
</dbReference>
<proteinExistence type="predicted"/>
<organism evidence="1 2">
    <name type="scientific">Aliikangiella coralliicola</name>
    <dbReference type="NCBI Taxonomy" id="2592383"/>
    <lineage>
        <taxon>Bacteria</taxon>
        <taxon>Pseudomonadati</taxon>
        <taxon>Pseudomonadota</taxon>
        <taxon>Gammaproteobacteria</taxon>
        <taxon>Oceanospirillales</taxon>
        <taxon>Pleioneaceae</taxon>
        <taxon>Aliikangiella</taxon>
    </lineage>
</organism>
<keyword evidence="2" id="KW-1185">Reference proteome</keyword>
<comment type="caution">
    <text evidence="1">The sequence shown here is derived from an EMBL/GenBank/DDBJ whole genome shotgun (WGS) entry which is preliminary data.</text>
</comment>
<evidence type="ECO:0000313" key="1">
    <source>
        <dbReference type="EMBL" id="TQV86656.1"/>
    </source>
</evidence>
<dbReference type="Pfam" id="PF08713">
    <property type="entry name" value="DNA_alkylation"/>
    <property type="match status" value="1"/>
</dbReference>
<evidence type="ECO:0000313" key="2">
    <source>
        <dbReference type="Proteomes" id="UP000315439"/>
    </source>
</evidence>
<dbReference type="SUPFAM" id="SSF48371">
    <property type="entry name" value="ARM repeat"/>
    <property type="match status" value="1"/>
</dbReference>
<dbReference type="InterPro" id="IPR016024">
    <property type="entry name" value="ARM-type_fold"/>
</dbReference>
<dbReference type="EMBL" id="VIKS01000010">
    <property type="protein sequence ID" value="TQV86656.1"/>
    <property type="molecule type" value="Genomic_DNA"/>
</dbReference>
<dbReference type="Gene3D" id="1.25.40.290">
    <property type="entry name" value="ARM repeat domains"/>
    <property type="match status" value="1"/>
</dbReference>
<protein>
    <submittedName>
        <fullName evidence="1">DNA alkylation repair protein</fullName>
    </submittedName>
</protein>
<dbReference type="Proteomes" id="UP000315439">
    <property type="component" value="Unassembled WGS sequence"/>
</dbReference>
<dbReference type="OrthoDB" id="9797162at2"/>
<dbReference type="InterPro" id="IPR014825">
    <property type="entry name" value="DNA_alkylation"/>
</dbReference>
<sequence length="359" mass="41497">MPEPLKNHYSEKLVKSLSREVKKEHPAFNSRAFNRKVLSDEWESLELKARMRRIVFLLGEFLPKSYTEAINILTPVSEKFSGLGHMLFPDFVEQYGLNDYRLSMKALAHFTSASSAEFAIRPFIMQDTEKTMKQMKRWSRSQNEHLRRLASEGCRPRLPWAMALPEFKKNPQPVLDIILNLMDDESLYVRRSVANNLNDISKDNPDVVVEIATEHLGRSKEIDWVIKHACRGLLKQGDKKVLPLFGYSNAEHVVVNQLSVDKKVSMGSELNFNFDIKSKNKRLGKLRLEFVIDFMKSNGKTSPKIFKIGEGEYAENSRSISKYFSFKPITTRRYYPGEHKLFIVINGEKVASKPFELTE</sequence>
<name>A0A545UB11_9GAMM</name>
<dbReference type="AlphaFoldDB" id="A0A545UB11"/>